<evidence type="ECO:0000256" key="1">
    <source>
        <dbReference type="SAM" id="MobiDB-lite"/>
    </source>
</evidence>
<evidence type="ECO:0000256" key="2">
    <source>
        <dbReference type="SAM" id="Phobius"/>
    </source>
</evidence>
<feature type="signal peptide" evidence="3">
    <location>
        <begin position="1"/>
        <end position="25"/>
    </location>
</feature>
<keyword evidence="2" id="KW-0472">Membrane</keyword>
<gene>
    <name evidence="4" type="ORF">B0W44_07940</name>
</gene>
<feature type="transmembrane region" description="Helical" evidence="2">
    <location>
        <begin position="231"/>
        <end position="253"/>
    </location>
</feature>
<evidence type="ECO:0000313" key="5">
    <source>
        <dbReference type="Proteomes" id="UP000188603"/>
    </source>
</evidence>
<organism evidence="4 5">
    <name type="scientific">Novibacillus thermophilus</name>
    <dbReference type="NCBI Taxonomy" id="1471761"/>
    <lineage>
        <taxon>Bacteria</taxon>
        <taxon>Bacillati</taxon>
        <taxon>Bacillota</taxon>
        <taxon>Bacilli</taxon>
        <taxon>Bacillales</taxon>
        <taxon>Thermoactinomycetaceae</taxon>
        <taxon>Novibacillus</taxon>
    </lineage>
</organism>
<feature type="chain" id="PRO_5012752972" description="DUF3324 domain-containing protein" evidence="3">
    <location>
        <begin position="26"/>
        <end position="321"/>
    </location>
</feature>
<feature type="region of interest" description="Disordered" evidence="1">
    <location>
        <begin position="191"/>
        <end position="213"/>
    </location>
</feature>
<proteinExistence type="predicted"/>
<dbReference type="EMBL" id="CP019699">
    <property type="protein sequence ID" value="AQS55734.1"/>
    <property type="molecule type" value="Genomic_DNA"/>
</dbReference>
<keyword evidence="2" id="KW-0812">Transmembrane</keyword>
<reference evidence="4 5" key="1">
    <citation type="journal article" date="2015" name="Int. J. Syst. Evol. Microbiol.">
        <title>Novibacillus thermophilus gen. nov., sp. nov., a Gram-staining-negative and moderately thermophilic member of the family Thermoactinomycetaceae.</title>
        <authorList>
            <person name="Yang G."/>
            <person name="Chen J."/>
            <person name="Zhou S."/>
        </authorList>
    </citation>
    <scope>NUCLEOTIDE SEQUENCE [LARGE SCALE GENOMIC DNA]</scope>
    <source>
        <strain evidence="4 5">SG-1</strain>
    </source>
</reference>
<evidence type="ECO:0008006" key="6">
    <source>
        <dbReference type="Google" id="ProtNLM"/>
    </source>
</evidence>
<name>A0A1U9K6S3_9BACL</name>
<sequence>MNIRRWSTVVFLFALFFSFSPYAYADGTYPVRITSQKMIVYPSDVNTVNIVQSMDFKNTGTEKETELPIYLPEGYSNLELRGGLAEADMEKTENGIVDTSGLDAGEGKLIIVSYQMPMEQNVSQWTITQSYVTEDVQVMIQPGILSFQATDLVTQSQLIEIDGQEYRRFTRLDLHPDVPWTLSFRLIDTVEGNESETTPSKPSAGSAVIDPSGEKFTEDGIPIIGAEHERVFFKTAFTFGTIAVALSAALIGLRRDRQSTIVDVKKRSRPWLHTQKEQLLKQMFDLEKDYHNELISEQTYESVRAKIRSQIIKITAELQQR</sequence>
<evidence type="ECO:0000313" key="4">
    <source>
        <dbReference type="EMBL" id="AQS55734.1"/>
    </source>
</evidence>
<dbReference type="KEGG" id="ntr:B0W44_07940"/>
<accession>A0A1U9K6S3</accession>
<keyword evidence="3" id="KW-0732">Signal</keyword>
<dbReference type="Proteomes" id="UP000188603">
    <property type="component" value="Chromosome"/>
</dbReference>
<evidence type="ECO:0000256" key="3">
    <source>
        <dbReference type="SAM" id="SignalP"/>
    </source>
</evidence>
<dbReference type="AlphaFoldDB" id="A0A1U9K6S3"/>
<dbReference type="STRING" id="1471761.B0W44_07940"/>
<keyword evidence="5" id="KW-1185">Reference proteome</keyword>
<dbReference type="OrthoDB" id="2988418at2"/>
<keyword evidence="2" id="KW-1133">Transmembrane helix</keyword>
<dbReference type="RefSeq" id="WP_077719597.1">
    <property type="nucleotide sequence ID" value="NZ_CP019699.1"/>
</dbReference>
<protein>
    <recommendedName>
        <fullName evidence="6">DUF3324 domain-containing protein</fullName>
    </recommendedName>
</protein>